<organism evidence="2 3">
    <name type="scientific">Caenimonas terrae</name>
    <dbReference type="NCBI Taxonomy" id="696074"/>
    <lineage>
        <taxon>Bacteria</taxon>
        <taxon>Pseudomonadati</taxon>
        <taxon>Pseudomonadota</taxon>
        <taxon>Betaproteobacteria</taxon>
        <taxon>Burkholderiales</taxon>
        <taxon>Comamonadaceae</taxon>
        <taxon>Caenimonas</taxon>
    </lineage>
</organism>
<dbReference type="EMBL" id="JBHSMF010000009">
    <property type="protein sequence ID" value="MFC5499057.1"/>
    <property type="molecule type" value="Genomic_DNA"/>
</dbReference>
<sequence length="161" mass="17344">MTHAGPDGRRGGRATLTAIVVVVVAFLVLMGWAHDFITLDGSKTVYTVKCVGGQWNGPDCSGSLQAAERYRFRALKAHSEVIFWVAGSAEPSGKLAPCAIANAKEWVCKPGPDSGRTITHEMKFGHPVPEPHGPAKPFHQVAKWKWLLLNKGVGVFRSADA</sequence>
<evidence type="ECO:0000256" key="1">
    <source>
        <dbReference type="SAM" id="Phobius"/>
    </source>
</evidence>
<accession>A0ABW0NIB9</accession>
<gene>
    <name evidence="2" type="ORF">ACFPOE_16030</name>
</gene>
<proteinExistence type="predicted"/>
<name>A0ABW0NIB9_9BURK</name>
<dbReference type="RefSeq" id="WP_376851147.1">
    <property type="nucleotide sequence ID" value="NZ_JBHSMF010000009.1"/>
</dbReference>
<dbReference type="Proteomes" id="UP001596037">
    <property type="component" value="Unassembled WGS sequence"/>
</dbReference>
<keyword evidence="3" id="KW-1185">Reference proteome</keyword>
<evidence type="ECO:0000313" key="3">
    <source>
        <dbReference type="Proteomes" id="UP001596037"/>
    </source>
</evidence>
<comment type="caution">
    <text evidence="2">The sequence shown here is derived from an EMBL/GenBank/DDBJ whole genome shotgun (WGS) entry which is preliminary data.</text>
</comment>
<evidence type="ECO:0000313" key="2">
    <source>
        <dbReference type="EMBL" id="MFC5499057.1"/>
    </source>
</evidence>
<keyword evidence="1" id="KW-0472">Membrane</keyword>
<keyword evidence="1" id="KW-1133">Transmembrane helix</keyword>
<protein>
    <submittedName>
        <fullName evidence="2">Uncharacterized protein</fullName>
    </submittedName>
</protein>
<feature type="transmembrane region" description="Helical" evidence="1">
    <location>
        <begin position="12"/>
        <end position="33"/>
    </location>
</feature>
<keyword evidence="1" id="KW-0812">Transmembrane</keyword>
<reference evidence="3" key="1">
    <citation type="journal article" date="2019" name="Int. J. Syst. Evol. Microbiol.">
        <title>The Global Catalogue of Microorganisms (GCM) 10K type strain sequencing project: providing services to taxonomists for standard genome sequencing and annotation.</title>
        <authorList>
            <consortium name="The Broad Institute Genomics Platform"/>
            <consortium name="The Broad Institute Genome Sequencing Center for Infectious Disease"/>
            <person name="Wu L."/>
            <person name="Ma J."/>
        </authorList>
    </citation>
    <scope>NUCLEOTIDE SEQUENCE [LARGE SCALE GENOMIC DNA]</scope>
    <source>
        <strain evidence="3">CCUG 57401</strain>
    </source>
</reference>